<dbReference type="InterPro" id="IPR050312">
    <property type="entry name" value="IolE/XylAMocC-like"/>
</dbReference>
<dbReference type="RefSeq" id="WP_208846079.1">
    <property type="nucleotide sequence ID" value="NZ_JAGGDJ010000001.1"/>
</dbReference>
<dbReference type="PANTHER" id="PTHR12110">
    <property type="entry name" value="HYDROXYPYRUVATE ISOMERASE"/>
    <property type="match status" value="1"/>
</dbReference>
<dbReference type="SUPFAM" id="SSF51658">
    <property type="entry name" value="Xylose isomerase-like"/>
    <property type="match status" value="1"/>
</dbReference>
<sequence>MIRGLTRAGLGSTWSNEEFIRKAAAYGFESVDIDAKGLISSLGREGAASLLAETDVAIGAIGLPVDWRSTDAAFKQALPALAESSAAAAALGCTRCVTYILPSTDQPSARFMAQAVYRLRVCAEILGAYGLRFGLEFVGPHHARTSKKNPFIWTVEETLDMAAAIGLPNVGLLVDSYHCHTTGFQPSQLERLKAEQIVHVHINDAKDLPVEELRDNDRLYTGEGVIDLKGFLSALKKIGYDGPVAQEVLTPEPPAGDPEELLKRTKAGFDQVFPD</sequence>
<evidence type="ECO:0000313" key="3">
    <source>
        <dbReference type="Proteomes" id="UP000670947"/>
    </source>
</evidence>
<organism evidence="2 3">
    <name type="scientific">Paenibacillus artemisiicola</name>
    <dbReference type="NCBI Taxonomy" id="1172618"/>
    <lineage>
        <taxon>Bacteria</taxon>
        <taxon>Bacillati</taxon>
        <taxon>Bacillota</taxon>
        <taxon>Bacilli</taxon>
        <taxon>Bacillales</taxon>
        <taxon>Paenibacillaceae</taxon>
        <taxon>Paenibacillus</taxon>
    </lineage>
</organism>
<dbReference type="InterPro" id="IPR036237">
    <property type="entry name" value="Xyl_isomerase-like_sf"/>
</dbReference>
<feature type="domain" description="Xylose isomerase-like TIM barrel" evidence="1">
    <location>
        <begin position="20"/>
        <end position="262"/>
    </location>
</feature>
<dbReference type="Proteomes" id="UP000670947">
    <property type="component" value="Unassembled WGS sequence"/>
</dbReference>
<dbReference type="Gene3D" id="3.20.20.150">
    <property type="entry name" value="Divalent-metal-dependent TIM barrel enzymes"/>
    <property type="match status" value="1"/>
</dbReference>
<dbReference type="Pfam" id="PF01261">
    <property type="entry name" value="AP_endonuc_2"/>
    <property type="match status" value="1"/>
</dbReference>
<proteinExistence type="predicted"/>
<dbReference type="InterPro" id="IPR013022">
    <property type="entry name" value="Xyl_isomerase-like_TIM-brl"/>
</dbReference>
<evidence type="ECO:0000259" key="1">
    <source>
        <dbReference type="Pfam" id="PF01261"/>
    </source>
</evidence>
<keyword evidence="3" id="KW-1185">Reference proteome</keyword>
<comment type="caution">
    <text evidence="2">The sequence shown here is derived from an EMBL/GenBank/DDBJ whole genome shotgun (WGS) entry which is preliminary data.</text>
</comment>
<reference evidence="2 3" key="1">
    <citation type="submission" date="2021-03" db="EMBL/GenBank/DDBJ databases">
        <title>Paenibacillus artemisicola MWE-103 whole genome sequence.</title>
        <authorList>
            <person name="Ham Y.J."/>
        </authorList>
    </citation>
    <scope>NUCLEOTIDE SEQUENCE [LARGE SCALE GENOMIC DNA]</scope>
    <source>
        <strain evidence="2 3">MWE-103</strain>
    </source>
</reference>
<dbReference type="EMBL" id="JAGGDJ010000001">
    <property type="protein sequence ID" value="MBO7743119.1"/>
    <property type="molecule type" value="Genomic_DNA"/>
</dbReference>
<keyword evidence="2" id="KW-0413">Isomerase</keyword>
<evidence type="ECO:0000313" key="2">
    <source>
        <dbReference type="EMBL" id="MBO7743119.1"/>
    </source>
</evidence>
<accession>A0ABS3W490</accession>
<name>A0ABS3W490_9BACL</name>
<protein>
    <submittedName>
        <fullName evidence="2">Sugar phosphate isomerase/epimerase</fullName>
    </submittedName>
</protein>
<dbReference type="GO" id="GO:0016853">
    <property type="term" value="F:isomerase activity"/>
    <property type="evidence" value="ECO:0007669"/>
    <property type="project" value="UniProtKB-KW"/>
</dbReference>
<gene>
    <name evidence="2" type="ORF">I8J29_02850</name>
</gene>